<dbReference type="AlphaFoldDB" id="A0A9P9Y9U0"/>
<evidence type="ECO:0000313" key="2">
    <source>
        <dbReference type="EMBL" id="KAI8033031.1"/>
    </source>
</evidence>
<comment type="caution">
    <text evidence="2">The sequence shown here is derived from an EMBL/GenBank/DDBJ whole genome shotgun (WGS) entry which is preliminary data.</text>
</comment>
<accession>A0A9P9Y9U0</accession>
<protein>
    <submittedName>
        <fullName evidence="2">Uncharacterized protein</fullName>
    </submittedName>
</protein>
<name>A0A9P9Y9U0_9MUSC</name>
<dbReference type="EMBL" id="JAMKOV010000254">
    <property type="protein sequence ID" value="KAI8033031.1"/>
    <property type="molecule type" value="Genomic_DNA"/>
</dbReference>
<organism evidence="2 3">
    <name type="scientific">Drosophila gunungcola</name>
    <name type="common">fruit fly</name>
    <dbReference type="NCBI Taxonomy" id="103775"/>
    <lineage>
        <taxon>Eukaryota</taxon>
        <taxon>Metazoa</taxon>
        <taxon>Ecdysozoa</taxon>
        <taxon>Arthropoda</taxon>
        <taxon>Hexapoda</taxon>
        <taxon>Insecta</taxon>
        <taxon>Pterygota</taxon>
        <taxon>Neoptera</taxon>
        <taxon>Endopterygota</taxon>
        <taxon>Diptera</taxon>
        <taxon>Brachycera</taxon>
        <taxon>Muscomorpha</taxon>
        <taxon>Ephydroidea</taxon>
        <taxon>Drosophilidae</taxon>
        <taxon>Drosophila</taxon>
        <taxon>Sophophora</taxon>
    </lineage>
</organism>
<keyword evidence="3" id="KW-1185">Reference proteome</keyword>
<feature type="compositionally biased region" description="Low complexity" evidence="1">
    <location>
        <begin position="131"/>
        <end position="141"/>
    </location>
</feature>
<evidence type="ECO:0000256" key="1">
    <source>
        <dbReference type="SAM" id="MobiDB-lite"/>
    </source>
</evidence>
<gene>
    <name evidence="2" type="ORF">M5D96_014215</name>
</gene>
<dbReference type="Proteomes" id="UP001059596">
    <property type="component" value="Unassembled WGS sequence"/>
</dbReference>
<feature type="region of interest" description="Disordered" evidence="1">
    <location>
        <begin position="1"/>
        <end position="31"/>
    </location>
</feature>
<feature type="compositionally biased region" description="Polar residues" evidence="1">
    <location>
        <begin position="94"/>
        <end position="122"/>
    </location>
</feature>
<feature type="compositionally biased region" description="Polar residues" evidence="1">
    <location>
        <begin position="182"/>
        <end position="197"/>
    </location>
</feature>
<feature type="compositionally biased region" description="Polar residues" evidence="1">
    <location>
        <begin position="15"/>
        <end position="25"/>
    </location>
</feature>
<sequence>MPPESSRVTGEQLRNDGSYSESSQKYYDDPQEGTAHYVYTGEDRIYLIKTILETIQVEEPYRPPDDPFETFPHTPDETKAAKGLGVQTEGPVDLTSTQNKEMGPGPSTTLSREPSTTFSLGPSTKFFRGPSTTLSLGTSTTQDEHGLPTQRRRREQRAALSTNGAVSSPPIYAAIDTGGTLARSTTRSPKQQPQTRFAQPPKAVHPPPTSNIRFRLGERAKPRTAKSRPQPDRPSAHDALQPASHDNASRSRPSFLDLDQRRVFEFASAQRISAENSHLKILVDSENTRSVQSS</sequence>
<reference evidence="2" key="1">
    <citation type="journal article" date="2023" name="Genome Biol. Evol.">
        <title>Long-read-based Genome Assembly of Drosophila gunungcola Reveals Fewer Chemosensory Genes in Flower-breeding Species.</title>
        <authorList>
            <person name="Negi A."/>
            <person name="Liao B.Y."/>
            <person name="Yeh S.D."/>
        </authorList>
    </citation>
    <scope>NUCLEOTIDE SEQUENCE</scope>
    <source>
        <strain evidence="2">Sukarami</strain>
    </source>
</reference>
<proteinExistence type="predicted"/>
<evidence type="ECO:0000313" key="3">
    <source>
        <dbReference type="Proteomes" id="UP001059596"/>
    </source>
</evidence>
<feature type="region of interest" description="Disordered" evidence="1">
    <location>
        <begin position="60"/>
        <end position="256"/>
    </location>
</feature>